<reference evidence="1" key="1">
    <citation type="journal article" date="2012" name="Proc. Natl. Acad. Sci. U.S.A.">
        <title>Antigenic diversity is generated by distinct evolutionary mechanisms in African trypanosome species.</title>
        <authorList>
            <person name="Jackson A.P."/>
            <person name="Berry A."/>
            <person name="Aslett M."/>
            <person name="Allison H.C."/>
            <person name="Burton P."/>
            <person name="Vavrova-Anderson J."/>
            <person name="Brown R."/>
            <person name="Browne H."/>
            <person name="Corton N."/>
            <person name="Hauser H."/>
            <person name="Gamble J."/>
            <person name="Gilderthorp R."/>
            <person name="Marcello L."/>
            <person name="McQuillan J."/>
            <person name="Otto T.D."/>
            <person name="Quail M.A."/>
            <person name="Sanders M.J."/>
            <person name="van Tonder A."/>
            <person name="Ginger M.L."/>
            <person name="Field M.C."/>
            <person name="Barry J.D."/>
            <person name="Hertz-Fowler C."/>
            <person name="Berriman M."/>
        </authorList>
    </citation>
    <scope>NUCLEOTIDE SEQUENCE</scope>
    <source>
        <strain evidence="1">IL3000</strain>
    </source>
</reference>
<protein>
    <submittedName>
        <fullName evidence="1">Uncharacterized protein</fullName>
    </submittedName>
</protein>
<dbReference type="AlphaFoldDB" id="G0UME3"/>
<proteinExistence type="predicted"/>
<gene>
    <name evidence="1" type="ORF">TCIL3000_5_360</name>
</gene>
<sequence length="108" mass="11833">MEASAANATVVCRVCGGATGVFLAAFSSTSSPISTHFLVMRPDRKDKPIPCLNEMSAVALFSREDGKRMTTPPDTGRIYHAGCSTLHLLNRCPFEWRQFSKSPYHLLA</sequence>
<dbReference type="EMBL" id="HE575318">
    <property type="protein sequence ID" value="CCC90349.1"/>
    <property type="molecule type" value="Genomic_DNA"/>
</dbReference>
<evidence type="ECO:0000313" key="1">
    <source>
        <dbReference type="EMBL" id="CCC90349.1"/>
    </source>
</evidence>
<organism evidence="1">
    <name type="scientific">Trypanosoma congolense (strain IL3000)</name>
    <dbReference type="NCBI Taxonomy" id="1068625"/>
    <lineage>
        <taxon>Eukaryota</taxon>
        <taxon>Discoba</taxon>
        <taxon>Euglenozoa</taxon>
        <taxon>Kinetoplastea</taxon>
        <taxon>Metakinetoplastina</taxon>
        <taxon>Trypanosomatida</taxon>
        <taxon>Trypanosomatidae</taxon>
        <taxon>Trypanosoma</taxon>
        <taxon>Nannomonas</taxon>
    </lineage>
</organism>
<accession>G0UME3</accession>
<name>G0UME3_TRYCI</name>